<keyword evidence="2" id="KW-1185">Reference proteome</keyword>
<comment type="caution">
    <text evidence="1">The sequence shown here is derived from an EMBL/GenBank/DDBJ whole genome shotgun (WGS) entry which is preliminary data.</text>
</comment>
<name>A0A8X6VZV9_TRICX</name>
<reference evidence="1" key="1">
    <citation type="submission" date="2020-08" db="EMBL/GenBank/DDBJ databases">
        <title>Multicomponent nature underlies the extraordinary mechanical properties of spider dragline silk.</title>
        <authorList>
            <person name="Kono N."/>
            <person name="Nakamura H."/>
            <person name="Mori M."/>
            <person name="Yoshida Y."/>
            <person name="Ohtoshi R."/>
            <person name="Malay A.D."/>
            <person name="Moran D.A.P."/>
            <person name="Tomita M."/>
            <person name="Numata K."/>
            <person name="Arakawa K."/>
        </authorList>
    </citation>
    <scope>NUCLEOTIDE SEQUENCE</scope>
</reference>
<dbReference type="PANTHER" id="PTHR46060">
    <property type="entry name" value="MARINER MOS1 TRANSPOSASE-LIKE PROTEIN"/>
    <property type="match status" value="1"/>
</dbReference>
<protein>
    <submittedName>
        <fullName evidence="1">Uncharacterized protein</fullName>
    </submittedName>
</protein>
<accession>A0A8X6VZV9</accession>
<organism evidence="1 2">
    <name type="scientific">Trichonephila clavipes</name>
    <name type="common">Golden silk orbweaver</name>
    <name type="synonym">Nephila clavipes</name>
    <dbReference type="NCBI Taxonomy" id="2585209"/>
    <lineage>
        <taxon>Eukaryota</taxon>
        <taxon>Metazoa</taxon>
        <taxon>Ecdysozoa</taxon>
        <taxon>Arthropoda</taxon>
        <taxon>Chelicerata</taxon>
        <taxon>Arachnida</taxon>
        <taxon>Araneae</taxon>
        <taxon>Araneomorphae</taxon>
        <taxon>Entelegynae</taxon>
        <taxon>Araneoidea</taxon>
        <taxon>Nephilidae</taxon>
        <taxon>Trichonephila</taxon>
    </lineage>
</organism>
<dbReference type="InterPro" id="IPR036397">
    <property type="entry name" value="RNaseH_sf"/>
</dbReference>
<dbReference type="AlphaFoldDB" id="A0A8X6VZV9"/>
<gene>
    <name evidence="1" type="ORF">TNCV_2487301</name>
</gene>
<dbReference type="Gene3D" id="3.30.420.10">
    <property type="entry name" value="Ribonuclease H-like superfamily/Ribonuclease H"/>
    <property type="match status" value="1"/>
</dbReference>
<dbReference type="GO" id="GO:0003676">
    <property type="term" value="F:nucleic acid binding"/>
    <property type="evidence" value="ECO:0007669"/>
    <property type="project" value="InterPro"/>
</dbReference>
<dbReference type="InterPro" id="IPR052709">
    <property type="entry name" value="Transposase-MT_Hybrid"/>
</dbReference>
<dbReference type="PANTHER" id="PTHR46060:SF1">
    <property type="entry name" value="MARINER MOS1 TRANSPOSASE-LIKE PROTEIN"/>
    <property type="match status" value="1"/>
</dbReference>
<evidence type="ECO:0000313" key="2">
    <source>
        <dbReference type="Proteomes" id="UP000887159"/>
    </source>
</evidence>
<evidence type="ECO:0000313" key="1">
    <source>
        <dbReference type="EMBL" id="GFY25610.1"/>
    </source>
</evidence>
<sequence length="128" mass="14756">MRFLWAKNVSPSDIHRQIMEVYRGEAMCRHHGSEICRSFEAGTDKIKNCTDKQCPMQLTRIRNIRQSLGGMSGVIPPPYSPNLAPIDYFLFPALKKYFSGRSFTSDSDIQIDAENWLDDQEPDYYQDG</sequence>
<dbReference type="EMBL" id="BMAU01021371">
    <property type="protein sequence ID" value="GFY25610.1"/>
    <property type="molecule type" value="Genomic_DNA"/>
</dbReference>
<dbReference type="Proteomes" id="UP000887159">
    <property type="component" value="Unassembled WGS sequence"/>
</dbReference>
<proteinExistence type="predicted"/>